<proteinExistence type="inferred from homology"/>
<evidence type="ECO:0000256" key="4">
    <source>
        <dbReference type="ARBA" id="ARBA00022272"/>
    </source>
</evidence>
<dbReference type="EMBL" id="BMKB01000001">
    <property type="protein sequence ID" value="GGA42250.1"/>
    <property type="molecule type" value="Genomic_DNA"/>
</dbReference>
<dbReference type="InterPro" id="IPR044643">
    <property type="entry name" value="TrpF_fam"/>
</dbReference>
<accession>A0A916VVU4</accession>
<feature type="domain" description="N-(5'phosphoribosyl) anthranilate isomerase (PRAI)" evidence="10">
    <location>
        <begin position="7"/>
        <end position="209"/>
    </location>
</feature>
<dbReference type="PANTHER" id="PTHR42894:SF1">
    <property type="entry name" value="N-(5'-PHOSPHORIBOSYL)ANTHRANILATE ISOMERASE"/>
    <property type="match status" value="1"/>
</dbReference>
<dbReference type="InterPro" id="IPR001240">
    <property type="entry name" value="PRAI_dom"/>
</dbReference>
<dbReference type="InterPro" id="IPR011060">
    <property type="entry name" value="RibuloseP-bd_barrel"/>
</dbReference>
<comment type="similarity">
    <text evidence="9">Belongs to the TrpF family.</text>
</comment>
<name>A0A916VVU4_9HYPH</name>
<protein>
    <recommendedName>
        <fullName evidence="4 9">N-(5'-phosphoribosyl)anthranilate isomerase</fullName>
        <shortName evidence="9">PRAI</shortName>
        <ecNumber evidence="3 9">5.3.1.24</ecNumber>
    </recommendedName>
</protein>
<sequence length="215" mass="22624">MAYVPVIKICGVKTPEILDHVIAQRADMVGFNSFGKSPRYIDFATISGLVDRAANRIESVVLLVDPDDALVDAAVATGAGWLQLHGHETPERLADIKARTGKKMIKALPIGSSEDIAAIAPYAAIADGLILDAKPPKDATRPGGLGQVFDWTLLNALDPGIGFMLSGGLTVDNVAQAVSQIRPFGLDVASGVESERGVKDPALISRFIANAKAEI</sequence>
<evidence type="ECO:0000256" key="5">
    <source>
        <dbReference type="ARBA" id="ARBA00022605"/>
    </source>
</evidence>
<evidence type="ECO:0000256" key="1">
    <source>
        <dbReference type="ARBA" id="ARBA00001164"/>
    </source>
</evidence>
<evidence type="ECO:0000256" key="6">
    <source>
        <dbReference type="ARBA" id="ARBA00022822"/>
    </source>
</evidence>
<dbReference type="NCBIfam" id="NF002295">
    <property type="entry name" value="PRK01222.1-1"/>
    <property type="match status" value="1"/>
</dbReference>
<evidence type="ECO:0000313" key="11">
    <source>
        <dbReference type="EMBL" id="GGA42250.1"/>
    </source>
</evidence>
<keyword evidence="6 9" id="KW-0822">Tryptophan biosynthesis</keyword>
<comment type="caution">
    <text evidence="11">The sequence shown here is derived from an EMBL/GenBank/DDBJ whole genome shotgun (WGS) entry which is preliminary data.</text>
</comment>
<evidence type="ECO:0000256" key="2">
    <source>
        <dbReference type="ARBA" id="ARBA00004664"/>
    </source>
</evidence>
<dbReference type="RefSeq" id="WP_127071654.1">
    <property type="nucleotide sequence ID" value="NZ_BMKB01000001.1"/>
</dbReference>
<dbReference type="Gene3D" id="3.20.20.70">
    <property type="entry name" value="Aldolase class I"/>
    <property type="match status" value="1"/>
</dbReference>
<gene>
    <name evidence="9 11" type="primary">trpF</name>
    <name evidence="11" type="ORF">GCM10011499_09930</name>
</gene>
<dbReference type="EC" id="5.3.1.24" evidence="3 9"/>
<keyword evidence="8 9" id="KW-0413">Isomerase</keyword>
<dbReference type="Pfam" id="PF00697">
    <property type="entry name" value="PRAI"/>
    <property type="match status" value="1"/>
</dbReference>
<dbReference type="InterPro" id="IPR013785">
    <property type="entry name" value="Aldolase_TIM"/>
</dbReference>
<evidence type="ECO:0000256" key="8">
    <source>
        <dbReference type="ARBA" id="ARBA00023235"/>
    </source>
</evidence>
<dbReference type="SUPFAM" id="SSF51366">
    <property type="entry name" value="Ribulose-phoshate binding barrel"/>
    <property type="match status" value="1"/>
</dbReference>
<dbReference type="OrthoDB" id="9796196at2"/>
<comment type="pathway">
    <text evidence="2 9">Amino-acid biosynthesis; L-tryptophan biosynthesis; L-tryptophan from chorismate: step 3/5.</text>
</comment>
<organism evidence="11 12">
    <name type="scientific">Pelagibacterium lentulum</name>
    <dbReference type="NCBI Taxonomy" id="2029865"/>
    <lineage>
        <taxon>Bacteria</taxon>
        <taxon>Pseudomonadati</taxon>
        <taxon>Pseudomonadota</taxon>
        <taxon>Alphaproteobacteria</taxon>
        <taxon>Hyphomicrobiales</taxon>
        <taxon>Devosiaceae</taxon>
        <taxon>Pelagibacterium</taxon>
    </lineage>
</organism>
<dbReference type="PANTHER" id="PTHR42894">
    <property type="entry name" value="N-(5'-PHOSPHORIBOSYL)ANTHRANILATE ISOMERASE"/>
    <property type="match status" value="1"/>
</dbReference>
<comment type="catalytic activity">
    <reaction evidence="1 9">
        <text>N-(5-phospho-beta-D-ribosyl)anthranilate = 1-(2-carboxyphenylamino)-1-deoxy-D-ribulose 5-phosphate</text>
        <dbReference type="Rhea" id="RHEA:21540"/>
        <dbReference type="ChEBI" id="CHEBI:18277"/>
        <dbReference type="ChEBI" id="CHEBI:58613"/>
        <dbReference type="EC" id="5.3.1.24"/>
    </reaction>
</comment>
<dbReference type="GO" id="GO:0000162">
    <property type="term" value="P:L-tryptophan biosynthetic process"/>
    <property type="evidence" value="ECO:0007669"/>
    <property type="project" value="UniProtKB-UniRule"/>
</dbReference>
<reference evidence="11 12" key="1">
    <citation type="journal article" date="2014" name="Int. J. Syst. Evol. Microbiol.">
        <title>Complete genome sequence of Corynebacterium casei LMG S-19264T (=DSM 44701T), isolated from a smear-ripened cheese.</title>
        <authorList>
            <consortium name="US DOE Joint Genome Institute (JGI-PGF)"/>
            <person name="Walter F."/>
            <person name="Albersmeier A."/>
            <person name="Kalinowski J."/>
            <person name="Ruckert C."/>
        </authorList>
    </citation>
    <scope>NUCLEOTIDE SEQUENCE [LARGE SCALE GENOMIC DNA]</scope>
    <source>
        <strain evidence="11 12">CGMCC 1.15896</strain>
    </source>
</reference>
<dbReference type="GO" id="GO:0004640">
    <property type="term" value="F:phosphoribosylanthranilate isomerase activity"/>
    <property type="evidence" value="ECO:0007669"/>
    <property type="project" value="UniProtKB-UniRule"/>
</dbReference>
<evidence type="ECO:0000259" key="10">
    <source>
        <dbReference type="Pfam" id="PF00697"/>
    </source>
</evidence>
<dbReference type="AlphaFoldDB" id="A0A916VVU4"/>
<dbReference type="Proteomes" id="UP000596977">
    <property type="component" value="Unassembled WGS sequence"/>
</dbReference>
<keyword evidence="5 9" id="KW-0028">Amino-acid biosynthesis</keyword>
<evidence type="ECO:0000256" key="9">
    <source>
        <dbReference type="HAMAP-Rule" id="MF_00135"/>
    </source>
</evidence>
<dbReference type="CDD" id="cd00405">
    <property type="entry name" value="PRAI"/>
    <property type="match status" value="1"/>
</dbReference>
<keyword evidence="12" id="KW-1185">Reference proteome</keyword>
<evidence type="ECO:0000256" key="7">
    <source>
        <dbReference type="ARBA" id="ARBA00023141"/>
    </source>
</evidence>
<keyword evidence="7 9" id="KW-0057">Aromatic amino acid biosynthesis</keyword>
<evidence type="ECO:0000313" key="12">
    <source>
        <dbReference type="Proteomes" id="UP000596977"/>
    </source>
</evidence>
<evidence type="ECO:0000256" key="3">
    <source>
        <dbReference type="ARBA" id="ARBA00012572"/>
    </source>
</evidence>
<dbReference type="HAMAP" id="MF_00135">
    <property type="entry name" value="PRAI"/>
    <property type="match status" value="1"/>
</dbReference>